<sequence length="101" mass="11833">MPMSLFEQHYQTLQHLDNGVKIQIIEQLQKDVYQKSVDELLFLQSNSELGQLLVTQDKTDENWIENIFAIADKAFKESELNGVVLSNSDDRGWTRDEIYER</sequence>
<gene>
    <name evidence="1" type="ORF">LP092_05605</name>
    <name evidence="2" type="ORF">LP129_05920</name>
</gene>
<evidence type="ECO:0000313" key="4">
    <source>
        <dbReference type="Proteomes" id="UP001163632"/>
    </source>
</evidence>
<proteinExistence type="predicted"/>
<dbReference type="KEGG" id="mboi:DQF64_05695"/>
<reference evidence="2 3" key="1">
    <citation type="journal article" date="2022" name="BMC Microbiol.">
        <title>Whole genome sequencing of Moraxella bovis strains from North America reveals two genotypes with different genetic determinants.</title>
        <authorList>
            <person name="Wynn E.L."/>
            <person name="Hille M.M."/>
            <person name="Loy J.D."/>
            <person name="Schuller G."/>
            <person name="Kuhn K.L."/>
            <person name="Dickey A.M."/>
            <person name="Bono J.L."/>
            <person name="Clawson M.L."/>
        </authorList>
    </citation>
    <scope>NUCLEOTIDE SEQUENCE [LARGE SCALE GENOMIC DNA]</scope>
    <source>
        <strain evidence="1">SAM102599</strain>
        <strain evidence="2 3">SAM57978</strain>
    </source>
</reference>
<dbReference type="GeneID" id="77188936"/>
<organism evidence="2 3">
    <name type="scientific">Moraxella bovis</name>
    <dbReference type="NCBI Taxonomy" id="476"/>
    <lineage>
        <taxon>Bacteria</taxon>
        <taxon>Pseudomonadati</taxon>
        <taxon>Pseudomonadota</taxon>
        <taxon>Gammaproteobacteria</taxon>
        <taxon>Moraxellales</taxon>
        <taxon>Moraxellaceae</taxon>
        <taxon>Moraxella</taxon>
    </lineage>
</organism>
<dbReference type="AlphaFoldDB" id="A0AAQ2Q6Y1"/>
<name>A0AAQ2Q6Y1_MORBO</name>
<dbReference type="RefSeq" id="WP_078273483.1">
    <property type="nucleotide sequence ID" value="NZ_CP030241.1"/>
</dbReference>
<evidence type="ECO:0000313" key="1">
    <source>
        <dbReference type="EMBL" id="UZA04215.1"/>
    </source>
</evidence>
<evidence type="ECO:0000313" key="2">
    <source>
        <dbReference type="EMBL" id="UZA52669.1"/>
    </source>
</evidence>
<protein>
    <submittedName>
        <fullName evidence="2">Uncharacterized protein</fullName>
    </submittedName>
</protein>
<keyword evidence="4" id="KW-1185">Reference proteome</keyword>
<dbReference type="Proteomes" id="UP001163283">
    <property type="component" value="Chromosome"/>
</dbReference>
<dbReference type="EMBL" id="CP087830">
    <property type="protein sequence ID" value="UZA04215.1"/>
    <property type="molecule type" value="Genomic_DNA"/>
</dbReference>
<dbReference type="EMBL" id="CP087781">
    <property type="protein sequence ID" value="UZA52669.1"/>
    <property type="molecule type" value="Genomic_DNA"/>
</dbReference>
<dbReference type="Proteomes" id="UP001163632">
    <property type="component" value="Chromosome"/>
</dbReference>
<evidence type="ECO:0000313" key="3">
    <source>
        <dbReference type="Proteomes" id="UP001163283"/>
    </source>
</evidence>
<accession>A0AAQ2Q6Y1</accession>